<keyword evidence="4" id="KW-1185">Reference proteome</keyword>
<dbReference type="PROSITE" id="PS50879">
    <property type="entry name" value="RNASE_H_1"/>
    <property type="match status" value="1"/>
</dbReference>
<feature type="compositionally biased region" description="Polar residues" evidence="1">
    <location>
        <begin position="793"/>
        <end position="806"/>
    </location>
</feature>
<dbReference type="EMBL" id="LGRX02002705">
    <property type="protein sequence ID" value="KAK3283600.1"/>
    <property type="molecule type" value="Genomic_DNA"/>
</dbReference>
<dbReference type="Gene3D" id="3.30.420.10">
    <property type="entry name" value="Ribonuclease H-like superfamily/Ribonuclease H"/>
    <property type="match status" value="1"/>
</dbReference>
<feature type="compositionally biased region" description="Basic and acidic residues" evidence="1">
    <location>
        <begin position="772"/>
        <end position="792"/>
    </location>
</feature>
<organism evidence="3 4">
    <name type="scientific">Cymbomonas tetramitiformis</name>
    <dbReference type="NCBI Taxonomy" id="36881"/>
    <lineage>
        <taxon>Eukaryota</taxon>
        <taxon>Viridiplantae</taxon>
        <taxon>Chlorophyta</taxon>
        <taxon>Pyramimonadophyceae</taxon>
        <taxon>Pyramimonadales</taxon>
        <taxon>Pyramimonadaceae</taxon>
        <taxon>Cymbomonas</taxon>
    </lineage>
</organism>
<reference evidence="3 4" key="1">
    <citation type="journal article" date="2015" name="Genome Biol. Evol.">
        <title>Comparative Genomics of a Bacterivorous Green Alga Reveals Evolutionary Causalities and Consequences of Phago-Mixotrophic Mode of Nutrition.</title>
        <authorList>
            <person name="Burns J.A."/>
            <person name="Paasch A."/>
            <person name="Narechania A."/>
            <person name="Kim E."/>
        </authorList>
    </citation>
    <scope>NUCLEOTIDE SEQUENCE [LARGE SCALE GENOMIC DNA]</scope>
    <source>
        <strain evidence="3 4">PLY_AMNH</strain>
    </source>
</reference>
<dbReference type="Proteomes" id="UP001190700">
    <property type="component" value="Unassembled WGS sequence"/>
</dbReference>
<evidence type="ECO:0000313" key="4">
    <source>
        <dbReference type="Proteomes" id="UP001190700"/>
    </source>
</evidence>
<evidence type="ECO:0000313" key="3">
    <source>
        <dbReference type="EMBL" id="KAK3283600.1"/>
    </source>
</evidence>
<feature type="compositionally biased region" description="Basic and acidic residues" evidence="1">
    <location>
        <begin position="744"/>
        <end position="756"/>
    </location>
</feature>
<dbReference type="Pfam" id="PF12237">
    <property type="entry name" value="PCIF1_WW"/>
    <property type="match status" value="1"/>
</dbReference>
<dbReference type="CDD" id="cd09276">
    <property type="entry name" value="Rnase_HI_RT_non_LTR"/>
    <property type="match status" value="1"/>
</dbReference>
<dbReference type="GO" id="GO:0004523">
    <property type="term" value="F:RNA-DNA hybrid ribonuclease activity"/>
    <property type="evidence" value="ECO:0007669"/>
    <property type="project" value="InterPro"/>
</dbReference>
<protein>
    <recommendedName>
        <fullName evidence="2">RNase H type-1 domain-containing protein</fullName>
    </recommendedName>
</protein>
<dbReference type="InterPro" id="IPR022035">
    <property type="entry name" value="PCIF1_WW"/>
</dbReference>
<evidence type="ECO:0000259" key="2">
    <source>
        <dbReference type="PROSITE" id="PS50879"/>
    </source>
</evidence>
<dbReference type="InterPro" id="IPR012337">
    <property type="entry name" value="RNaseH-like_sf"/>
</dbReference>
<feature type="compositionally biased region" description="Basic and acidic residues" evidence="1">
    <location>
        <begin position="623"/>
        <end position="655"/>
    </location>
</feature>
<dbReference type="InterPro" id="IPR036397">
    <property type="entry name" value="RNaseH_sf"/>
</dbReference>
<dbReference type="InterPro" id="IPR002156">
    <property type="entry name" value="RNaseH_domain"/>
</dbReference>
<feature type="compositionally biased region" description="Basic and acidic residues" evidence="1">
    <location>
        <begin position="688"/>
        <end position="697"/>
    </location>
</feature>
<feature type="domain" description="RNase H type-1" evidence="2">
    <location>
        <begin position="414"/>
        <end position="564"/>
    </location>
</feature>
<gene>
    <name evidence="3" type="ORF">CYMTET_8688</name>
</gene>
<dbReference type="SUPFAM" id="SSF53098">
    <property type="entry name" value="Ribonuclease H-like"/>
    <property type="match status" value="1"/>
</dbReference>
<feature type="region of interest" description="Disordered" evidence="1">
    <location>
        <begin position="621"/>
        <end position="671"/>
    </location>
</feature>
<sequence length="887" mass="101622">MGTMGPEGAYTPIKILASRQYLENYTDVDSKVIQYDTQWTRRGGKMGRTWSTEETIRTHLLAFTPNSNQGWADLVSEWEGGKRRAAGEVTQKGPEEELLAGHPKNEQRYWQNVTHLQLHTRETNPDHDILGSADELGRQLRTEGDVTYCYEPDGKLIGVISTPETRELYNRYTQTVGDTSASGLTREQQATRLKLALEHRVQVGSFEEEVAQLLVRYSSKVELKQRRRNLQNHWTLPPEMMEAVHSAMGVKTEVFASPLNVHRDTTKYYSQYPRDAVFGAMGSAWEARWEDLGAYQFNPEYTAEDLHKALKKAVEATKQDKPVLGVGIYPTYAKTPYRKLLNKHMGYMNCWRIERGCTQEVGATQNNTGGERANKGQTSLIARQVESEIHNEGQQMKDWRKENGKGYQRPERRFDKHGMICTDGSQMKVETQWGDKEDVTAAGVWDPRKGRNKEHMQRWQGQCQTVNKAELTAILMALMLEENEDEEEVQACTDSLTSLYQIQNMRRRPHTLERHVHRDILWKIPKQVETLNKKGIKVALYKVKARVGIQGNEKADEVAKRACMEGDYALNHDNTETIQLVASCAKTGKRLEGRQAVLNHVQGKVSAKKQTGKSNVIQRMKRKLETGPEEWETKKQRVTRMEEERAKRDEGTIQREEEEGEDRNTAKQEDAEAQRILAEWDRLLWEEEEAKQNEPKGRQAGTVSGKREQHGETGRQTEPNQPEQIGRGTCQAAETEQESIAEIAKGKESPETEHAAEMANLQDTQREEEEETMRMARRQQEVQEKTRTRSEEAQQQADMQEKSQPTGGWRAKARRKIQVAVKEIPEKHMQHLRGDKAMHKISNGFWNKGAEYRNEKDVTAILRMPGQVNKGGFARGKPSTYSEGYMT</sequence>
<accession>A0AAE0GSI8</accession>
<comment type="caution">
    <text evidence="3">The sequence shown here is derived from an EMBL/GenBank/DDBJ whole genome shotgun (WGS) entry which is preliminary data.</text>
</comment>
<proteinExistence type="predicted"/>
<feature type="compositionally biased region" description="Basic and acidic residues" evidence="1">
    <location>
        <begin position="705"/>
        <end position="715"/>
    </location>
</feature>
<dbReference type="Pfam" id="PF00075">
    <property type="entry name" value="RNase_H"/>
    <property type="match status" value="1"/>
</dbReference>
<feature type="region of interest" description="Disordered" evidence="1">
    <location>
        <begin position="390"/>
        <end position="410"/>
    </location>
</feature>
<dbReference type="AlphaFoldDB" id="A0AAE0GSI8"/>
<name>A0AAE0GSI8_9CHLO</name>
<evidence type="ECO:0000256" key="1">
    <source>
        <dbReference type="SAM" id="MobiDB-lite"/>
    </source>
</evidence>
<feature type="compositionally biased region" description="Basic and acidic residues" evidence="1">
    <location>
        <begin position="662"/>
        <end position="671"/>
    </location>
</feature>
<feature type="region of interest" description="Disordered" evidence="1">
    <location>
        <begin position="688"/>
        <end position="814"/>
    </location>
</feature>
<dbReference type="GO" id="GO:0003676">
    <property type="term" value="F:nucleic acid binding"/>
    <property type="evidence" value="ECO:0007669"/>
    <property type="project" value="InterPro"/>
</dbReference>